<dbReference type="EMBL" id="JAWWNJ010000116">
    <property type="protein sequence ID" value="KAK6991674.1"/>
    <property type="molecule type" value="Genomic_DNA"/>
</dbReference>
<dbReference type="EMBL" id="JAWWNJ010000053">
    <property type="protein sequence ID" value="KAK7015699.1"/>
    <property type="molecule type" value="Genomic_DNA"/>
</dbReference>
<evidence type="ECO:0000313" key="1">
    <source>
        <dbReference type="EMBL" id="KAK6991674.1"/>
    </source>
</evidence>
<dbReference type="AlphaFoldDB" id="A0AAV9ZS99"/>
<evidence type="ECO:0000313" key="2">
    <source>
        <dbReference type="EMBL" id="KAK7015699.1"/>
    </source>
</evidence>
<organism evidence="1 3">
    <name type="scientific">Favolaschia claudopus</name>
    <dbReference type="NCBI Taxonomy" id="2862362"/>
    <lineage>
        <taxon>Eukaryota</taxon>
        <taxon>Fungi</taxon>
        <taxon>Dikarya</taxon>
        <taxon>Basidiomycota</taxon>
        <taxon>Agaricomycotina</taxon>
        <taxon>Agaricomycetes</taxon>
        <taxon>Agaricomycetidae</taxon>
        <taxon>Agaricales</taxon>
        <taxon>Marasmiineae</taxon>
        <taxon>Mycenaceae</taxon>
        <taxon>Favolaschia</taxon>
    </lineage>
</organism>
<gene>
    <name evidence="2" type="ORF">R3P38DRAFT_2543451</name>
    <name evidence="1" type="ORF">R3P38DRAFT_2572076</name>
</gene>
<keyword evidence="1" id="KW-0255">Endonuclease</keyword>
<reference evidence="1 3" key="1">
    <citation type="journal article" date="2024" name="J Genomics">
        <title>Draft genome sequencing and assembly of Favolaschia claudopus CIRM-BRFM 2984 isolated from oak limbs.</title>
        <authorList>
            <person name="Navarro D."/>
            <person name="Drula E."/>
            <person name="Chaduli D."/>
            <person name="Cazenave R."/>
            <person name="Ahrendt S."/>
            <person name="Wang J."/>
            <person name="Lipzen A."/>
            <person name="Daum C."/>
            <person name="Barry K."/>
            <person name="Grigoriev I.V."/>
            <person name="Favel A."/>
            <person name="Rosso M.N."/>
            <person name="Martin F."/>
        </authorList>
    </citation>
    <scope>NUCLEOTIDE SEQUENCE [LARGE SCALE GENOMIC DNA]</scope>
    <source>
        <strain evidence="1 3">CIRM-BRFM 2984</strain>
    </source>
</reference>
<proteinExistence type="predicted"/>
<sequence length="148" mass="17180">MTESPLTPLRTLHQNCRRSRTVMSALINTTDPADYDIICITEPFIYSGHRFTMATPSWVSFYARGTGRPRSLILVNKNIKSDSYRQAKVDSRNVTSLIFKFPQVSLQICSIYNEPGTNEHYDELSRHLFLNPPEHPMLWHGDFNKRVY</sequence>
<dbReference type="InterPro" id="IPR036691">
    <property type="entry name" value="Endo/exonu/phosph_ase_sf"/>
</dbReference>
<keyword evidence="1" id="KW-0540">Nuclease</keyword>
<dbReference type="Proteomes" id="UP001362999">
    <property type="component" value="Unassembled WGS sequence"/>
</dbReference>
<protein>
    <submittedName>
        <fullName evidence="1">Endonuclease/exonuclease/phosphatase</fullName>
    </submittedName>
</protein>
<accession>A0AAV9ZS99</accession>
<name>A0AAV9ZS99_9AGAR</name>
<evidence type="ECO:0000313" key="3">
    <source>
        <dbReference type="Proteomes" id="UP001362999"/>
    </source>
</evidence>
<keyword evidence="1" id="KW-0378">Hydrolase</keyword>
<comment type="caution">
    <text evidence="1">The sequence shown here is derived from an EMBL/GenBank/DDBJ whole genome shotgun (WGS) entry which is preliminary data.</text>
</comment>
<keyword evidence="3" id="KW-1185">Reference proteome</keyword>
<dbReference type="Gene3D" id="3.60.10.10">
    <property type="entry name" value="Endonuclease/exonuclease/phosphatase"/>
    <property type="match status" value="1"/>
</dbReference>
<dbReference type="SUPFAM" id="SSF56219">
    <property type="entry name" value="DNase I-like"/>
    <property type="match status" value="1"/>
</dbReference>
<dbReference type="GO" id="GO:0004519">
    <property type="term" value="F:endonuclease activity"/>
    <property type="evidence" value="ECO:0007669"/>
    <property type="project" value="UniProtKB-KW"/>
</dbReference>